<keyword evidence="2" id="KW-0808">Transferase</keyword>
<evidence type="ECO:0000313" key="3">
    <source>
        <dbReference type="Proteomes" id="UP000325081"/>
    </source>
</evidence>
<comment type="caution">
    <text evidence="2">The sequence shown here is derived from an EMBL/GenBank/DDBJ whole genome shotgun (WGS) entry which is preliminary data.</text>
</comment>
<gene>
    <name evidence="2" type="ORF">STAS_04794</name>
</gene>
<reference evidence="3" key="1">
    <citation type="journal article" date="2019" name="Curr. Biol.">
        <title>Genome Sequence of Striga asiatica Provides Insight into the Evolution of Plant Parasitism.</title>
        <authorList>
            <person name="Yoshida S."/>
            <person name="Kim S."/>
            <person name="Wafula E.K."/>
            <person name="Tanskanen J."/>
            <person name="Kim Y.M."/>
            <person name="Honaas L."/>
            <person name="Yang Z."/>
            <person name="Spallek T."/>
            <person name="Conn C.E."/>
            <person name="Ichihashi Y."/>
            <person name="Cheong K."/>
            <person name="Cui S."/>
            <person name="Der J.P."/>
            <person name="Gundlach H."/>
            <person name="Jiao Y."/>
            <person name="Hori C."/>
            <person name="Ishida J.K."/>
            <person name="Kasahara H."/>
            <person name="Kiba T."/>
            <person name="Kim M.S."/>
            <person name="Koo N."/>
            <person name="Laohavisit A."/>
            <person name="Lee Y.H."/>
            <person name="Lumba S."/>
            <person name="McCourt P."/>
            <person name="Mortimer J.C."/>
            <person name="Mutuku J.M."/>
            <person name="Nomura T."/>
            <person name="Sasaki-Sekimoto Y."/>
            <person name="Seto Y."/>
            <person name="Wang Y."/>
            <person name="Wakatake T."/>
            <person name="Sakakibara H."/>
            <person name="Demura T."/>
            <person name="Yamaguchi S."/>
            <person name="Yoneyama K."/>
            <person name="Manabe R.I."/>
            <person name="Nelson D.C."/>
            <person name="Schulman A.H."/>
            <person name="Timko M.P."/>
            <person name="dePamphilis C.W."/>
            <person name="Choi D."/>
            <person name="Shirasu K."/>
        </authorList>
    </citation>
    <scope>NUCLEOTIDE SEQUENCE [LARGE SCALE GENOMIC DNA]</scope>
    <source>
        <strain evidence="3">cv. UVA1</strain>
    </source>
</reference>
<dbReference type="AlphaFoldDB" id="A0A5A7P8S3"/>
<keyword evidence="2" id="KW-0489">Methyltransferase</keyword>
<accession>A0A5A7P8S3</accession>
<name>A0A5A7P8S3_STRAF</name>
<dbReference type="GO" id="GO:0008168">
    <property type="term" value="F:methyltransferase activity"/>
    <property type="evidence" value="ECO:0007669"/>
    <property type="project" value="UniProtKB-KW"/>
</dbReference>
<protein>
    <submittedName>
        <fullName evidence="2">S-adenosyl-L-methionine-dependentmethyltransferases superfamily protein</fullName>
    </submittedName>
</protein>
<dbReference type="EMBL" id="BKCP01003335">
    <property type="protein sequence ID" value="GER28964.1"/>
    <property type="molecule type" value="Genomic_DNA"/>
</dbReference>
<sequence length="151" mass="17035">MEGMAPTPSMSRQPMWDGSLEKPKLETKRSEKSAGRSRSHLSSVDRGYHESISDPYAGHKPTDHEEGVICGEPHKKGSTEENCTGKHNSVAAANPAGQNGFGGERPGISQVSLQPWERKTEYERRRKRVWNTESVAQMSRTWLCRGERWRN</sequence>
<feature type="compositionally biased region" description="Basic and acidic residues" evidence="1">
    <location>
        <begin position="60"/>
        <end position="79"/>
    </location>
</feature>
<dbReference type="GO" id="GO:0032259">
    <property type="term" value="P:methylation"/>
    <property type="evidence" value="ECO:0007669"/>
    <property type="project" value="UniProtKB-KW"/>
</dbReference>
<feature type="region of interest" description="Disordered" evidence="1">
    <location>
        <begin position="1"/>
        <end position="110"/>
    </location>
</feature>
<organism evidence="2 3">
    <name type="scientific">Striga asiatica</name>
    <name type="common">Asiatic witchweed</name>
    <name type="synonym">Buchnera asiatica</name>
    <dbReference type="NCBI Taxonomy" id="4170"/>
    <lineage>
        <taxon>Eukaryota</taxon>
        <taxon>Viridiplantae</taxon>
        <taxon>Streptophyta</taxon>
        <taxon>Embryophyta</taxon>
        <taxon>Tracheophyta</taxon>
        <taxon>Spermatophyta</taxon>
        <taxon>Magnoliopsida</taxon>
        <taxon>eudicotyledons</taxon>
        <taxon>Gunneridae</taxon>
        <taxon>Pentapetalae</taxon>
        <taxon>asterids</taxon>
        <taxon>lamiids</taxon>
        <taxon>Lamiales</taxon>
        <taxon>Orobanchaceae</taxon>
        <taxon>Buchnereae</taxon>
        <taxon>Striga</taxon>
    </lineage>
</organism>
<evidence type="ECO:0000256" key="1">
    <source>
        <dbReference type="SAM" id="MobiDB-lite"/>
    </source>
</evidence>
<keyword evidence="3" id="KW-1185">Reference proteome</keyword>
<proteinExistence type="predicted"/>
<feature type="compositionally biased region" description="Basic and acidic residues" evidence="1">
    <location>
        <begin position="19"/>
        <end position="34"/>
    </location>
</feature>
<dbReference type="Proteomes" id="UP000325081">
    <property type="component" value="Unassembled WGS sequence"/>
</dbReference>
<evidence type="ECO:0000313" key="2">
    <source>
        <dbReference type="EMBL" id="GER28964.1"/>
    </source>
</evidence>